<feature type="compositionally biased region" description="Basic residues" evidence="1">
    <location>
        <begin position="156"/>
        <end position="169"/>
    </location>
</feature>
<reference evidence="3" key="2">
    <citation type="submission" date="2017-12" db="EMBL/GenBank/DDBJ databases">
        <title>Genome sequence of the Bar-tailed Godwit (Limosa lapponica baueri).</title>
        <authorList>
            <person name="Lima N.C.B."/>
            <person name="Parody-Merino A.M."/>
            <person name="Battley P.F."/>
            <person name="Fidler A.E."/>
            <person name="Prosdocimi F."/>
        </authorList>
    </citation>
    <scope>NUCLEOTIDE SEQUENCE [LARGE SCALE GENOMIC DNA]</scope>
</reference>
<evidence type="ECO:0000256" key="1">
    <source>
        <dbReference type="SAM" id="MobiDB-lite"/>
    </source>
</evidence>
<evidence type="ECO:0000313" key="2">
    <source>
        <dbReference type="EMBL" id="PKU47668.1"/>
    </source>
</evidence>
<name>A0A2I0UNN3_LIMLA</name>
<evidence type="ECO:0000313" key="3">
    <source>
        <dbReference type="Proteomes" id="UP000233556"/>
    </source>
</evidence>
<dbReference type="AlphaFoldDB" id="A0A2I0UNN3"/>
<keyword evidence="3" id="KW-1185">Reference proteome</keyword>
<feature type="compositionally biased region" description="Basic residues" evidence="1">
    <location>
        <begin position="48"/>
        <end position="57"/>
    </location>
</feature>
<dbReference type="Proteomes" id="UP000233556">
    <property type="component" value="Unassembled WGS sequence"/>
</dbReference>
<reference evidence="3" key="1">
    <citation type="submission" date="2017-11" db="EMBL/GenBank/DDBJ databases">
        <authorList>
            <person name="Lima N.C."/>
            <person name="Parody-Merino A.M."/>
            <person name="Battley P.F."/>
            <person name="Fidler A.E."/>
            <person name="Prosdocimi F."/>
        </authorList>
    </citation>
    <scope>NUCLEOTIDE SEQUENCE [LARGE SCALE GENOMIC DNA]</scope>
</reference>
<gene>
    <name evidence="2" type="ORF">llap_2060</name>
</gene>
<sequence length="169" mass="19699">MEAEFFDQTGPISTPLPAFLSFHHLRAAAERQCRPAVAEPAETPLTLRRPRTHRGTKRSIPDRGVACALTPATLGKREGAKRKKPKEQTTRKRKRKRKKKKKQKKKKRKKKEKTGKRKKKKERGKRNKKKIKEKRGKGERKTKTHTALKKNPNTNKRPKQKKPHQTPRV</sequence>
<dbReference type="EMBL" id="KZ505673">
    <property type="protein sequence ID" value="PKU47668.1"/>
    <property type="molecule type" value="Genomic_DNA"/>
</dbReference>
<proteinExistence type="predicted"/>
<protein>
    <submittedName>
        <fullName evidence="2">Uncharacterized protein</fullName>
    </submittedName>
</protein>
<feature type="region of interest" description="Disordered" evidence="1">
    <location>
        <begin position="33"/>
        <end position="169"/>
    </location>
</feature>
<accession>A0A2I0UNN3</accession>
<organism evidence="2 3">
    <name type="scientific">Limosa lapponica baueri</name>
    <dbReference type="NCBI Taxonomy" id="1758121"/>
    <lineage>
        <taxon>Eukaryota</taxon>
        <taxon>Metazoa</taxon>
        <taxon>Chordata</taxon>
        <taxon>Craniata</taxon>
        <taxon>Vertebrata</taxon>
        <taxon>Euteleostomi</taxon>
        <taxon>Archelosauria</taxon>
        <taxon>Archosauria</taxon>
        <taxon>Dinosauria</taxon>
        <taxon>Saurischia</taxon>
        <taxon>Theropoda</taxon>
        <taxon>Coelurosauria</taxon>
        <taxon>Aves</taxon>
        <taxon>Neognathae</taxon>
        <taxon>Neoaves</taxon>
        <taxon>Charadriiformes</taxon>
        <taxon>Scolopacidae</taxon>
        <taxon>Limosa</taxon>
    </lineage>
</organism>
<feature type="compositionally biased region" description="Basic residues" evidence="1">
    <location>
        <begin position="79"/>
        <end position="148"/>
    </location>
</feature>